<gene>
    <name evidence="1" type="ORF">S01H4_16059</name>
</gene>
<protein>
    <recommendedName>
        <fullName evidence="2">Dipeptidylpeptidase IV N-terminal domain-containing protein</fullName>
    </recommendedName>
</protein>
<evidence type="ECO:0000313" key="1">
    <source>
        <dbReference type="EMBL" id="GAG53746.1"/>
    </source>
</evidence>
<proteinExistence type="predicted"/>
<organism evidence="1">
    <name type="scientific">marine sediment metagenome</name>
    <dbReference type="NCBI Taxonomy" id="412755"/>
    <lineage>
        <taxon>unclassified sequences</taxon>
        <taxon>metagenomes</taxon>
        <taxon>ecological metagenomes</taxon>
    </lineage>
</organism>
<name>X1A0D4_9ZZZZ</name>
<dbReference type="Gene3D" id="2.130.10.10">
    <property type="entry name" value="YVTN repeat-like/Quinoprotein amine dehydrogenase"/>
    <property type="match status" value="1"/>
</dbReference>
<reference evidence="1" key="1">
    <citation type="journal article" date="2014" name="Front. Microbiol.">
        <title>High frequency of phylogenetically diverse reductive dehalogenase-homologous genes in deep subseafloor sedimentary metagenomes.</title>
        <authorList>
            <person name="Kawai M."/>
            <person name="Futagami T."/>
            <person name="Toyoda A."/>
            <person name="Takaki Y."/>
            <person name="Nishi S."/>
            <person name="Hori S."/>
            <person name="Arai W."/>
            <person name="Tsubouchi T."/>
            <person name="Morono Y."/>
            <person name="Uchiyama I."/>
            <person name="Ito T."/>
            <person name="Fujiyama A."/>
            <person name="Inagaki F."/>
            <person name="Takami H."/>
        </authorList>
    </citation>
    <scope>NUCLEOTIDE SEQUENCE</scope>
    <source>
        <strain evidence="1">Expedition CK06-06</strain>
    </source>
</reference>
<dbReference type="AlphaFoldDB" id="X1A0D4"/>
<dbReference type="EMBL" id="BART01007035">
    <property type="protein sequence ID" value="GAG53746.1"/>
    <property type="molecule type" value="Genomic_DNA"/>
</dbReference>
<comment type="caution">
    <text evidence="1">The sequence shown here is derived from an EMBL/GenBank/DDBJ whole genome shotgun (WGS) entry which is preliminary data.</text>
</comment>
<dbReference type="SUPFAM" id="SSF69304">
    <property type="entry name" value="Tricorn protease N-terminal domain"/>
    <property type="match status" value="1"/>
</dbReference>
<accession>X1A0D4</accession>
<evidence type="ECO:0008006" key="2">
    <source>
        <dbReference type="Google" id="ProtNLM"/>
    </source>
</evidence>
<sequence>MSIVPRDKLIIFNKESVEQVIDGRAIPCLSQMKIEDERSFISHVAFNEGGAKIAFLRRNKRPGRRLLSALYILDRKSGVVKRIPFIDMVSHYCWIGDRNILAYANDEDGQGFFVADVESGTLEAVSKELGTVDGHPHSDRLGRRILVDSYPDKFRLQRLSIWDWDSKKRIDLAHLFSPMRFWGRFRVDLHPRIREDGAYACIDCSMNGVRSLATVSLGRI</sequence>
<dbReference type="InterPro" id="IPR015943">
    <property type="entry name" value="WD40/YVTN_repeat-like_dom_sf"/>
</dbReference>